<dbReference type="FunFam" id="2.10.25.10:FF:000055">
    <property type="entry name" value="alpha-tectorin isoform X1"/>
    <property type="match status" value="1"/>
</dbReference>
<feature type="domain" description="TIL" evidence="2">
    <location>
        <begin position="3"/>
        <end position="56"/>
    </location>
</feature>
<keyword evidence="4" id="KW-1185">Reference proteome</keyword>
<dbReference type="PANTHER" id="PTHR46160">
    <property type="entry name" value="ALPHA-TECTORIN-RELATED"/>
    <property type="match status" value="1"/>
</dbReference>
<dbReference type="Gene3D" id="2.10.25.10">
    <property type="entry name" value="Laminin"/>
    <property type="match status" value="1"/>
</dbReference>
<protein>
    <recommendedName>
        <fullName evidence="2">TIL domain-containing protein</fullName>
    </recommendedName>
</protein>
<dbReference type="PANTHER" id="PTHR46160:SF9">
    <property type="entry name" value="PROTEIN PRY2-RELATED"/>
    <property type="match status" value="1"/>
</dbReference>
<dbReference type="Proteomes" id="UP001529510">
    <property type="component" value="Unassembled WGS sequence"/>
</dbReference>
<accession>A0ABD0PLE9</accession>
<evidence type="ECO:0000313" key="4">
    <source>
        <dbReference type="Proteomes" id="UP001529510"/>
    </source>
</evidence>
<dbReference type="SUPFAM" id="SSF57567">
    <property type="entry name" value="Serine protease inhibitors"/>
    <property type="match status" value="1"/>
</dbReference>
<evidence type="ECO:0000256" key="1">
    <source>
        <dbReference type="ARBA" id="ARBA00023157"/>
    </source>
</evidence>
<organism evidence="3 4">
    <name type="scientific">Cirrhinus mrigala</name>
    <name type="common">Mrigala</name>
    <dbReference type="NCBI Taxonomy" id="683832"/>
    <lineage>
        <taxon>Eukaryota</taxon>
        <taxon>Metazoa</taxon>
        <taxon>Chordata</taxon>
        <taxon>Craniata</taxon>
        <taxon>Vertebrata</taxon>
        <taxon>Euteleostomi</taxon>
        <taxon>Actinopterygii</taxon>
        <taxon>Neopterygii</taxon>
        <taxon>Teleostei</taxon>
        <taxon>Ostariophysi</taxon>
        <taxon>Cypriniformes</taxon>
        <taxon>Cyprinidae</taxon>
        <taxon>Labeoninae</taxon>
        <taxon>Labeonini</taxon>
        <taxon>Cirrhinus</taxon>
    </lineage>
</organism>
<dbReference type="InterPro" id="IPR052749">
    <property type="entry name" value="Alpha-tectorin"/>
</dbReference>
<dbReference type="InterPro" id="IPR002919">
    <property type="entry name" value="TIL_dom"/>
</dbReference>
<dbReference type="EMBL" id="JAMKFB020000015">
    <property type="protein sequence ID" value="KAL0174857.1"/>
    <property type="molecule type" value="Genomic_DNA"/>
</dbReference>
<sequence length="66" mass="7141">MSCPAHSQYEPCADVCSAACPGLTTIVQCPKTCTEGCACDNGYLFDGQKCVEHQQCGCYHQGRTYK</sequence>
<gene>
    <name evidence="3" type="ORF">M9458_030825</name>
</gene>
<dbReference type="CDD" id="cd19941">
    <property type="entry name" value="TIL"/>
    <property type="match status" value="1"/>
</dbReference>
<keyword evidence="1" id="KW-1015">Disulfide bond</keyword>
<dbReference type="Pfam" id="PF01826">
    <property type="entry name" value="TIL"/>
    <property type="match status" value="1"/>
</dbReference>
<evidence type="ECO:0000259" key="2">
    <source>
        <dbReference type="Pfam" id="PF01826"/>
    </source>
</evidence>
<proteinExistence type="predicted"/>
<comment type="caution">
    <text evidence="3">The sequence shown here is derived from an EMBL/GenBank/DDBJ whole genome shotgun (WGS) entry which is preliminary data.</text>
</comment>
<name>A0ABD0PLE9_CIRMR</name>
<evidence type="ECO:0000313" key="3">
    <source>
        <dbReference type="EMBL" id="KAL0174857.1"/>
    </source>
</evidence>
<feature type="non-terminal residue" evidence="3">
    <location>
        <position position="66"/>
    </location>
</feature>
<dbReference type="AlphaFoldDB" id="A0ABD0PLE9"/>
<reference evidence="3 4" key="1">
    <citation type="submission" date="2024-05" db="EMBL/GenBank/DDBJ databases">
        <title>Genome sequencing and assembly of Indian major carp, Cirrhinus mrigala (Hamilton, 1822).</title>
        <authorList>
            <person name="Mohindra V."/>
            <person name="Chowdhury L.M."/>
            <person name="Lal K."/>
            <person name="Jena J.K."/>
        </authorList>
    </citation>
    <scope>NUCLEOTIDE SEQUENCE [LARGE SCALE GENOMIC DNA]</scope>
    <source>
        <strain evidence="3">CM1030</strain>
        <tissue evidence="3">Blood</tissue>
    </source>
</reference>
<dbReference type="InterPro" id="IPR036084">
    <property type="entry name" value="Ser_inhib-like_sf"/>
</dbReference>